<feature type="compositionally biased region" description="Low complexity" evidence="9">
    <location>
        <begin position="286"/>
        <end position="298"/>
    </location>
</feature>
<accession>A0AAW0F6N2</accession>
<dbReference type="Pfam" id="PF00476">
    <property type="entry name" value="DNA_pol_A"/>
    <property type="match status" value="1"/>
</dbReference>
<protein>
    <recommendedName>
        <fullName evidence="2">DNA-directed DNA polymerase</fullName>
        <ecNumber evidence="2">2.7.7.7</ecNumber>
    </recommendedName>
</protein>
<evidence type="ECO:0000256" key="2">
    <source>
        <dbReference type="ARBA" id="ARBA00012417"/>
    </source>
</evidence>
<dbReference type="SUPFAM" id="SSF56672">
    <property type="entry name" value="DNA/RNA polymerases"/>
    <property type="match status" value="1"/>
</dbReference>
<keyword evidence="3" id="KW-0808">Transferase</keyword>
<sequence length="1229" mass="129710">MDPFRRDVDGAANRRFRTVPMTHLASATVCASAWGTPAEKASVGSATAAPPPPSSSSHRHGLLESDETSRNVRKWCQFGLDLGVAAPPTLPPPPQHQQQQQVCAPSDMPLHRQGTRHQRVPQSTESDGGIQLLPPRRHSSEAAAGLLSHSARRTTSAPAWPHHSATAGTHESAHTARRTGSRGGAVVVSDEEELSVDADDRRCCTAPMRGHDATPPRRTTGVPTSSPATAAAPPPSPPPPPLAHDAPQRGDDSASTAIQLQAELAKLSEKVQHSTEERRCGPPRRSGAAASSAWASKGRVGRKGKKAATAAANDEGGGDDATGEVEAGGTGDEAGAVRDDGGASTGRGRGKAATRKRGRTGAGAASEGTDEVKARKRGGGGGGGAASLPRAVDSVARAMRAPRTLFSLASAGTGGGAMAALQSGPTAAAAVSIPYVHLSESAESLFADVRRALDDPDRIQAPPLFVGIAALGASTPTVAAHAGVECRTNFSYYGSGGAKSAKRRVSCCFSSLDPVRSHQHVELVVVRWKEELYALPAQSVGLAFLCRVLTELPGVELITFNAQVLLVTLLAYGGGTLWSHCISDVRVMAWMAQLHVATAPSKAAAPSLSSSAAAAPADGVPDTDASQLYDYEQLLLHVCGGKVPPTVQLERTGTADSNATAAGAAPPLTPAHRQLAQQVYYLATVYRSLYGHLGSKGLLQAFLRQEKRIALLLALLKYNGMGVDLREVHRYQRACEAEMARQRSLAKKLVPELGDEFNIQSHDQCRKALYEVLQLGKHLLQPSSGGDGVGAAAVAAGLTITKGGRLSTAEETLRILARHHSFPACLLRYRKASKLVQTYVEGMMGYAVVRADASPLVQGEAAVAADDDSPFLDRRLLHTGSNSNSNSNSNSRADPPPRARSSDTADGEASVTLAGEVTLPGSGYATLHANFLQEGTDTGRLSCVEPNLQNLPRNGMLAAVVDGGAEEDGEEDLLGFRRCFVAAAGCVLLSVDYEQIELRVLAHLCGDPALVQALTTSTDIHRAIAEVVFKKKPVSSEERTLAKRVVFGVLYGAGPRTLAAHMGVTVDRALQVTSLLTNAFPGIDTYHRRVIEESRASGFVRTLSGRLRYLPDLRSAVLARRSYAERQAFNSVVQGSAADVMKTAMLAVSTEVLQRYDRADVCLLSQIHDEMVFMVRKELLPRVVPLVSAAMSHAMQLLVPLSVTVKFGHSLGDLQEWSVEHDLGLGVDL</sequence>
<comment type="similarity">
    <text evidence="1">Belongs to the DNA polymerase type-A family.</text>
</comment>
<feature type="region of interest" description="Disordered" evidence="9">
    <location>
        <begin position="41"/>
        <end position="67"/>
    </location>
</feature>
<feature type="compositionally biased region" description="Basic and acidic residues" evidence="9">
    <location>
        <begin position="266"/>
        <end position="280"/>
    </location>
</feature>
<evidence type="ECO:0000259" key="10">
    <source>
        <dbReference type="SMART" id="SM00482"/>
    </source>
</evidence>
<dbReference type="Gene3D" id="1.20.1060.10">
    <property type="entry name" value="Taq DNA Polymerase, Chain T, domain 4"/>
    <property type="match status" value="1"/>
</dbReference>
<keyword evidence="5" id="KW-0235">DNA replication</keyword>
<evidence type="ECO:0000256" key="4">
    <source>
        <dbReference type="ARBA" id="ARBA00022695"/>
    </source>
</evidence>
<name>A0AAW0F6N2_9TRYP</name>
<keyword evidence="12" id="KW-1185">Reference proteome</keyword>
<dbReference type="GO" id="GO:0003677">
    <property type="term" value="F:DNA binding"/>
    <property type="evidence" value="ECO:0007669"/>
    <property type="project" value="UniProtKB-KW"/>
</dbReference>
<keyword evidence="7" id="KW-0238">DNA-binding</keyword>
<evidence type="ECO:0000256" key="1">
    <source>
        <dbReference type="ARBA" id="ARBA00007705"/>
    </source>
</evidence>
<evidence type="ECO:0000256" key="7">
    <source>
        <dbReference type="ARBA" id="ARBA00023125"/>
    </source>
</evidence>
<dbReference type="SMART" id="SM00482">
    <property type="entry name" value="POLAc"/>
    <property type="match status" value="1"/>
</dbReference>
<evidence type="ECO:0000256" key="3">
    <source>
        <dbReference type="ARBA" id="ARBA00022679"/>
    </source>
</evidence>
<dbReference type="InterPro" id="IPR002298">
    <property type="entry name" value="DNA_polymerase_A"/>
</dbReference>
<evidence type="ECO:0000256" key="9">
    <source>
        <dbReference type="SAM" id="MobiDB-lite"/>
    </source>
</evidence>
<dbReference type="GO" id="GO:0006302">
    <property type="term" value="P:double-strand break repair"/>
    <property type="evidence" value="ECO:0007669"/>
    <property type="project" value="TreeGrafter"/>
</dbReference>
<proteinExistence type="inferred from homology"/>
<dbReference type="GO" id="GO:0003887">
    <property type="term" value="F:DNA-directed DNA polymerase activity"/>
    <property type="evidence" value="ECO:0007669"/>
    <property type="project" value="UniProtKB-KW"/>
</dbReference>
<evidence type="ECO:0000313" key="12">
    <source>
        <dbReference type="Proteomes" id="UP001430356"/>
    </source>
</evidence>
<gene>
    <name evidence="11" type="ORF">NESM_000139200</name>
</gene>
<feature type="compositionally biased region" description="Basic and acidic residues" evidence="9">
    <location>
        <begin position="198"/>
        <end position="215"/>
    </location>
</feature>
<evidence type="ECO:0000313" key="11">
    <source>
        <dbReference type="EMBL" id="KAK7200808.1"/>
    </source>
</evidence>
<dbReference type="EMBL" id="JAECZO010000008">
    <property type="protein sequence ID" value="KAK7200808.1"/>
    <property type="molecule type" value="Genomic_DNA"/>
</dbReference>
<feature type="domain" description="DNA-directed DNA polymerase family A palm" evidence="10">
    <location>
        <begin position="977"/>
        <end position="1179"/>
    </location>
</feature>
<feature type="compositionally biased region" description="Basic residues" evidence="9">
    <location>
        <begin position="348"/>
        <end position="359"/>
    </location>
</feature>
<evidence type="ECO:0000256" key="6">
    <source>
        <dbReference type="ARBA" id="ARBA00022932"/>
    </source>
</evidence>
<dbReference type="PRINTS" id="PR00868">
    <property type="entry name" value="DNAPOLI"/>
</dbReference>
<dbReference type="PANTHER" id="PTHR10133:SF27">
    <property type="entry name" value="DNA POLYMERASE NU"/>
    <property type="match status" value="1"/>
</dbReference>
<feature type="compositionally biased region" description="Pro residues" evidence="9">
    <location>
        <begin position="232"/>
        <end position="242"/>
    </location>
</feature>
<dbReference type="FunFam" id="1.20.1060.10:FF:000008">
    <property type="entry name" value="Mitochondrial DNA polymerase I protein A, putative"/>
    <property type="match status" value="1"/>
</dbReference>
<feature type="region of interest" description="Disordered" evidence="9">
    <location>
        <begin position="86"/>
        <end position="388"/>
    </location>
</feature>
<reference evidence="11 12" key="1">
    <citation type="journal article" date="2021" name="MBio">
        <title>A New Model Trypanosomatid, Novymonas esmeraldas: Genomic Perception of Its 'Candidatus Pandoraea novymonadis' Endosymbiont.</title>
        <authorList>
            <person name="Zakharova A."/>
            <person name="Saura A."/>
            <person name="Butenko A."/>
            <person name="Podesvova L."/>
            <person name="Warmusova S."/>
            <person name="Kostygov A.Y."/>
            <person name="Nenarokova A."/>
            <person name="Lukes J."/>
            <person name="Opperdoes F.R."/>
            <person name="Yurchenko V."/>
        </authorList>
    </citation>
    <scope>NUCLEOTIDE SEQUENCE [LARGE SCALE GENOMIC DNA]</scope>
    <source>
        <strain evidence="11 12">E262AT.01</strain>
    </source>
</reference>
<dbReference type="FunFam" id="1.10.150.20:FF:000070">
    <property type="entry name" value="DNA polymerase I, putative"/>
    <property type="match status" value="1"/>
</dbReference>
<feature type="region of interest" description="Disordered" evidence="9">
    <location>
        <begin position="873"/>
        <end position="910"/>
    </location>
</feature>
<dbReference type="PANTHER" id="PTHR10133">
    <property type="entry name" value="DNA POLYMERASE I"/>
    <property type="match status" value="1"/>
</dbReference>
<comment type="catalytic activity">
    <reaction evidence="8">
        <text>DNA(n) + a 2'-deoxyribonucleoside 5'-triphosphate = DNA(n+1) + diphosphate</text>
        <dbReference type="Rhea" id="RHEA:22508"/>
        <dbReference type="Rhea" id="RHEA-COMP:17339"/>
        <dbReference type="Rhea" id="RHEA-COMP:17340"/>
        <dbReference type="ChEBI" id="CHEBI:33019"/>
        <dbReference type="ChEBI" id="CHEBI:61560"/>
        <dbReference type="ChEBI" id="CHEBI:173112"/>
        <dbReference type="EC" id="2.7.7.7"/>
    </reaction>
</comment>
<feature type="compositionally biased region" description="Low complexity" evidence="9">
    <location>
        <begin position="881"/>
        <end position="891"/>
    </location>
</feature>
<keyword evidence="6" id="KW-0239">DNA-directed DNA polymerase</keyword>
<dbReference type="Gene3D" id="3.30.70.370">
    <property type="match status" value="1"/>
</dbReference>
<dbReference type="InterPro" id="IPR001098">
    <property type="entry name" value="DNA-dir_DNA_pol_A_palm_dom"/>
</dbReference>
<dbReference type="Gene3D" id="1.10.150.20">
    <property type="entry name" value="5' to 3' exonuclease, C-terminal subdomain"/>
    <property type="match status" value="1"/>
</dbReference>
<dbReference type="AlphaFoldDB" id="A0AAW0F6N2"/>
<dbReference type="GO" id="GO:0006261">
    <property type="term" value="P:DNA-templated DNA replication"/>
    <property type="evidence" value="ECO:0007669"/>
    <property type="project" value="InterPro"/>
</dbReference>
<evidence type="ECO:0000256" key="5">
    <source>
        <dbReference type="ARBA" id="ARBA00022705"/>
    </source>
</evidence>
<dbReference type="PROSITE" id="PS00447">
    <property type="entry name" value="DNA_POLYMERASE_A"/>
    <property type="match status" value="1"/>
</dbReference>
<comment type="caution">
    <text evidence="11">The sequence shown here is derived from an EMBL/GenBank/DDBJ whole genome shotgun (WGS) entry which is preliminary data.</text>
</comment>
<organism evidence="11 12">
    <name type="scientific">Novymonas esmeraldas</name>
    <dbReference type="NCBI Taxonomy" id="1808958"/>
    <lineage>
        <taxon>Eukaryota</taxon>
        <taxon>Discoba</taxon>
        <taxon>Euglenozoa</taxon>
        <taxon>Kinetoplastea</taxon>
        <taxon>Metakinetoplastina</taxon>
        <taxon>Trypanosomatida</taxon>
        <taxon>Trypanosomatidae</taxon>
        <taxon>Novymonas</taxon>
    </lineage>
</organism>
<dbReference type="CDD" id="cd08638">
    <property type="entry name" value="DNA_pol_A_theta"/>
    <property type="match status" value="1"/>
</dbReference>
<dbReference type="InterPro" id="IPR019760">
    <property type="entry name" value="DNA-dir_DNA_pol_A_CS"/>
</dbReference>
<dbReference type="Proteomes" id="UP001430356">
    <property type="component" value="Unassembled WGS sequence"/>
</dbReference>
<dbReference type="InterPro" id="IPR043502">
    <property type="entry name" value="DNA/RNA_pol_sf"/>
</dbReference>
<evidence type="ECO:0000256" key="8">
    <source>
        <dbReference type="ARBA" id="ARBA00049244"/>
    </source>
</evidence>
<dbReference type="EC" id="2.7.7.7" evidence="2"/>
<keyword evidence="4" id="KW-0548">Nucleotidyltransferase</keyword>